<evidence type="ECO:0000259" key="2">
    <source>
        <dbReference type="Pfam" id="PF22208"/>
    </source>
</evidence>
<reference evidence="3 4" key="1">
    <citation type="submission" date="2015-10" db="EMBL/GenBank/DDBJ databases">
        <title>Butyribacter intestini gen. nov., sp. nov., a butyric acid-producing bacterium of the family Lachnospiraceae isolated from the human faeces.</title>
        <authorList>
            <person name="Zou Y."/>
            <person name="Xue W."/>
            <person name="Luo G."/>
            <person name="Lv M."/>
        </authorList>
    </citation>
    <scope>NUCLEOTIDE SEQUENCE [LARGE SCALE GENOMIC DNA]</scope>
    <source>
        <strain evidence="3 4">TF01-11</strain>
    </source>
</reference>
<dbReference type="AlphaFoldDB" id="A0AAW3JP17"/>
<feature type="domain" description="Csm6 CARF" evidence="2">
    <location>
        <begin position="74"/>
        <end position="177"/>
    </location>
</feature>
<dbReference type="InterPro" id="IPR013489">
    <property type="entry name" value="CRISPR-assoc_prot_Csm6"/>
</dbReference>
<dbReference type="RefSeq" id="WP_055943472.1">
    <property type="nucleotide sequence ID" value="NZ_LLKB01000005.1"/>
</dbReference>
<protein>
    <recommendedName>
        <fullName evidence="5">CRISPR-associated protein Csm6</fullName>
    </recommendedName>
</protein>
<keyword evidence="4" id="KW-1185">Reference proteome</keyword>
<evidence type="ECO:0008006" key="5">
    <source>
        <dbReference type="Google" id="ProtNLM"/>
    </source>
</evidence>
<dbReference type="Pfam" id="PF09659">
    <property type="entry name" value="Cas_Csm6_HEPN"/>
    <property type="match status" value="1"/>
</dbReference>
<evidence type="ECO:0000259" key="1">
    <source>
        <dbReference type="Pfam" id="PF09659"/>
    </source>
</evidence>
<organism evidence="3 4">
    <name type="scientific">Butyribacter intestini</name>
    <dbReference type="NCBI Taxonomy" id="1703332"/>
    <lineage>
        <taxon>Bacteria</taxon>
        <taxon>Bacillati</taxon>
        <taxon>Bacillota</taxon>
        <taxon>Clostridia</taxon>
        <taxon>Lachnospirales</taxon>
        <taxon>Lachnospiraceae</taxon>
        <taxon>Butyribacter</taxon>
    </lineage>
</organism>
<dbReference type="Pfam" id="PF22208">
    <property type="entry name" value="Cas_Csm6_CARF"/>
    <property type="match status" value="1"/>
</dbReference>
<comment type="caution">
    <text evidence="3">The sequence shown here is derived from an EMBL/GenBank/DDBJ whole genome shotgun (WGS) entry which is preliminary data.</text>
</comment>
<dbReference type="InterPro" id="IPR053955">
    <property type="entry name" value="Csm6_CARF"/>
</dbReference>
<evidence type="ECO:0000313" key="4">
    <source>
        <dbReference type="Proteomes" id="UP000050833"/>
    </source>
</evidence>
<proteinExistence type="predicted"/>
<dbReference type="EMBL" id="LLKB01000005">
    <property type="protein sequence ID" value="KQC84608.1"/>
    <property type="molecule type" value="Genomic_DNA"/>
</dbReference>
<gene>
    <name evidence="3" type="ORF">APZ18_07635</name>
</gene>
<accession>A0AAW3JP17</accession>
<dbReference type="InterPro" id="IPR053941">
    <property type="entry name" value="Csm6_HEPN"/>
</dbReference>
<name>A0AAW3JP17_9FIRM</name>
<sequence>MSKRILFSPIGTTDPIKNYKDGSMLHICRKYKPDKVYLYLSAEMMEHHKEDNRYVYCIEKLSEMIGKEIEVECIFRPELKNVQVYDVFYEDFRGIIRDIEKEMSDGDELIVNIASGTPAMKSALLVMAILSEYRFKPVQVSTPLGKSNLHGENSVEYDVETYWEMDEDNQENYDDRCIEAKSGNLIALLKIESICKFVNSYDYMAALAIAGEIDDFISNDDKMLINIAVERLKLNSKVVDKLLAQQKIDLIPVKSGNQRSLFEYALALEIKIKKGEYADFIRGLTPLTADLSELILKSQCNIDINDYCKINRYGLRKFDTRKLNGTDIYETLQNEFDGNFKPNDVGTRQMVPLINKYSEDNVLKQKIKEIMDIEQAIRNLAAHEIVSVTEEWIKEKTGFSSKQIFELIKFLIVKAGVKVSKEDWESYDKMNEIIVSKVRGYETLHR</sequence>
<dbReference type="NCBIfam" id="TIGR02672">
    <property type="entry name" value="cas_csm6"/>
    <property type="match status" value="1"/>
</dbReference>
<dbReference type="Proteomes" id="UP000050833">
    <property type="component" value="Unassembled WGS sequence"/>
</dbReference>
<feature type="domain" description="Csm6 HEPN" evidence="1">
    <location>
        <begin position="259"/>
        <end position="434"/>
    </location>
</feature>
<evidence type="ECO:0000313" key="3">
    <source>
        <dbReference type="EMBL" id="KQC84608.1"/>
    </source>
</evidence>